<comment type="caution">
    <text evidence="6">The sequence shown here is derived from an EMBL/GenBank/DDBJ whole genome shotgun (WGS) entry which is preliminary data.</text>
</comment>
<feature type="coiled-coil region" evidence="4">
    <location>
        <begin position="732"/>
        <end position="871"/>
    </location>
</feature>
<feature type="coiled-coil region" evidence="4">
    <location>
        <begin position="248"/>
        <end position="292"/>
    </location>
</feature>
<evidence type="ECO:0000256" key="2">
    <source>
        <dbReference type="ARBA" id="ARBA00011322"/>
    </source>
</evidence>
<reference evidence="6 7" key="1">
    <citation type="submission" date="2018-08" db="EMBL/GenBank/DDBJ databases">
        <title>A genome reference for cultivated species of the human gut microbiota.</title>
        <authorList>
            <person name="Zou Y."/>
            <person name="Xue W."/>
            <person name="Luo G."/>
        </authorList>
    </citation>
    <scope>NUCLEOTIDE SEQUENCE [LARGE SCALE GENOMIC DNA]</scope>
    <source>
        <strain evidence="6 7">TF11-7</strain>
    </source>
</reference>
<accession>A0A3E4LVL2</accession>
<dbReference type="GO" id="GO:0016887">
    <property type="term" value="F:ATP hydrolysis activity"/>
    <property type="evidence" value="ECO:0007669"/>
    <property type="project" value="InterPro"/>
</dbReference>
<comment type="subunit">
    <text evidence="2">Heterodimer of SbcC and SbcD.</text>
</comment>
<dbReference type="Proteomes" id="UP000260793">
    <property type="component" value="Unassembled WGS sequence"/>
</dbReference>
<evidence type="ECO:0000256" key="3">
    <source>
        <dbReference type="ARBA" id="ARBA00013368"/>
    </source>
</evidence>
<dbReference type="Gene3D" id="3.40.50.300">
    <property type="entry name" value="P-loop containing nucleotide triphosphate hydrolases"/>
    <property type="match status" value="2"/>
</dbReference>
<comment type="similarity">
    <text evidence="1">Belongs to the SMC family. SbcC subfamily.</text>
</comment>
<dbReference type="Pfam" id="PF13476">
    <property type="entry name" value="AAA_23"/>
    <property type="match status" value="1"/>
</dbReference>
<feature type="coiled-coil region" evidence="4">
    <location>
        <begin position="568"/>
        <end position="708"/>
    </location>
</feature>
<feature type="domain" description="Rad50/SbcC-type AAA" evidence="5">
    <location>
        <begin position="13"/>
        <end position="294"/>
    </location>
</feature>
<proteinExistence type="inferred from homology"/>
<dbReference type="EMBL" id="QSQN01000008">
    <property type="protein sequence ID" value="RGK41491.1"/>
    <property type="molecule type" value="Genomic_DNA"/>
</dbReference>
<dbReference type="InterPro" id="IPR038729">
    <property type="entry name" value="Rad50/SbcC_AAA"/>
</dbReference>
<dbReference type="Pfam" id="PF13558">
    <property type="entry name" value="SbcC_Walker_B"/>
    <property type="match status" value="1"/>
</dbReference>
<name>A0A3E4LVL2_9FIRM</name>
<evidence type="ECO:0000313" key="7">
    <source>
        <dbReference type="Proteomes" id="UP000260793"/>
    </source>
</evidence>
<gene>
    <name evidence="6" type="ORF">DXD17_04355</name>
</gene>
<dbReference type="AlphaFoldDB" id="A0A3E4LVL2"/>
<evidence type="ECO:0000256" key="4">
    <source>
        <dbReference type="SAM" id="Coils"/>
    </source>
</evidence>
<sequence>MNYERRDQMKPEKLVISAFGPYAGRTEIDFTKLGGQGIYLITGDTGAGKTTIFDAITFALYGEASGQVRDSAMFRSKYAAEEIETYVEFLFSWRGKSYQVIRNPEYLARKKRGTGYTVRKSDATLVYPDERLPVTKAKEVTRAVTELLGLDYRQFTQIAMIAQGDFQKLLLAGTAQRGEIFRQLFHTELYQSLQLKLKDAVKMQWKQYDELRRSISQYLNGIRYGQEAEELTEKLEEMKKSGFDGRVVEGLELLLELTEREKEFLMQLEQKEKVLEESISEAEKKLQKCMQKQELESSLRLQEEQREPLLQAAGKAEEERKKNPELQRKAEELEGEIRKIRERMERILRIETLGQKTEKLGEELEKVQKKCQEHTAQKEQLQRELDRFGALEAVREKYCGQLANLQEQADRLESAKDAYGTRMKKEAALTEKMRQLQEELDNRKEMLKKMGEEIEKSGDAGEIRLSLYQKKNNLTVQLNQAERLIEAKEEQSSLQKKLEFTTGRYLKARENYLPVKEAYEREFRLFLDTQAGILAEGLKEGMACPVCGSVHHPVLAEKCSEEISKESVDQKKAAADEAEKNVRNCSAMAGSLKEQLEQLKKKAEQMEKDAGYHLEDAERVKERLQKEIRNCGEELEKAEEALVQREKLTKAEEQKKAEQLQVEQLLHEQEKKMAEVQAQKNGEKESLCQILVKLAENEKSEADSLKNKEIQELALWGMELLKSRMEETIEGKSAVEQKIQRRENLKKEEERLRVIVEQEKEKTVQLQAERKSVEERINEEQEKNGSENEREEILKEQILQKQEEQKKLKDLQQKNQQEYEQILQKRAENEASIQTIRVQLEQLEDVNKEEILKEKSRMTEEKSQMAEEKKELYVRYSGNREIYDKVNVQRDLLEEVEKKYVWMKSLADTAGGNLNGKPKVELETYIQMAYFDRILRRANLRFMTMSSGQYELKRQKAPEDKKGKSGLELNVIDHYNGSERSVKTLSGGESFQASLSLALGLSDEIQANAGGICLEAMFVDEGFGSLDEEALEQAIKALGNLTQGNRSVGIISHVAELKERIENKMIVKKERGGEKLGSRIEIV</sequence>
<feature type="coiled-coil region" evidence="4">
    <location>
        <begin position="316"/>
        <end position="498"/>
    </location>
</feature>
<dbReference type="PANTHER" id="PTHR32114:SF2">
    <property type="entry name" value="ABC TRANSPORTER ABCH.3"/>
    <property type="match status" value="1"/>
</dbReference>
<keyword evidence="4" id="KW-0175">Coiled coil</keyword>
<dbReference type="PANTHER" id="PTHR32114">
    <property type="entry name" value="ABC TRANSPORTER ABCH.3"/>
    <property type="match status" value="1"/>
</dbReference>
<organism evidence="6 7">
    <name type="scientific">[Ruminococcus] lactaris</name>
    <dbReference type="NCBI Taxonomy" id="46228"/>
    <lineage>
        <taxon>Bacteria</taxon>
        <taxon>Bacillati</taxon>
        <taxon>Bacillota</taxon>
        <taxon>Clostridia</taxon>
        <taxon>Lachnospirales</taxon>
        <taxon>Lachnospiraceae</taxon>
        <taxon>Mediterraneibacter</taxon>
    </lineage>
</organism>
<evidence type="ECO:0000256" key="1">
    <source>
        <dbReference type="ARBA" id="ARBA00006930"/>
    </source>
</evidence>
<dbReference type="InterPro" id="IPR027417">
    <property type="entry name" value="P-loop_NTPase"/>
</dbReference>
<dbReference type="SUPFAM" id="SSF52540">
    <property type="entry name" value="P-loop containing nucleoside triphosphate hydrolases"/>
    <property type="match status" value="1"/>
</dbReference>
<evidence type="ECO:0000313" key="6">
    <source>
        <dbReference type="EMBL" id="RGK41491.1"/>
    </source>
</evidence>
<protein>
    <recommendedName>
        <fullName evidence="3">Nuclease SbcCD subunit C</fullName>
    </recommendedName>
</protein>
<dbReference type="GO" id="GO:0006302">
    <property type="term" value="P:double-strand break repair"/>
    <property type="evidence" value="ECO:0007669"/>
    <property type="project" value="InterPro"/>
</dbReference>
<evidence type="ECO:0000259" key="5">
    <source>
        <dbReference type="Pfam" id="PF13476"/>
    </source>
</evidence>